<dbReference type="PANTHER" id="PTHR11556">
    <property type="entry name" value="FRUCTOSE-1,6-BISPHOSPHATASE-RELATED"/>
    <property type="match status" value="1"/>
</dbReference>
<evidence type="ECO:0000256" key="2">
    <source>
        <dbReference type="ARBA" id="ARBA00005215"/>
    </source>
</evidence>
<dbReference type="GO" id="GO:0005986">
    <property type="term" value="P:sucrose biosynthetic process"/>
    <property type="evidence" value="ECO:0007669"/>
    <property type="project" value="TreeGrafter"/>
</dbReference>
<evidence type="ECO:0000259" key="9">
    <source>
        <dbReference type="Pfam" id="PF00316"/>
    </source>
</evidence>
<evidence type="ECO:0000256" key="3">
    <source>
        <dbReference type="ARBA" id="ARBA00010941"/>
    </source>
</evidence>
<dbReference type="PANTHER" id="PTHR11556:SF35">
    <property type="entry name" value="SEDOHEPTULOSE-1,7-BISPHOSPHATASE, CHLOROPLASTIC"/>
    <property type="match status" value="1"/>
</dbReference>
<protein>
    <submittedName>
        <fullName evidence="11">Sedoheptulose-1,7-bisphosphatase, chloroplastic</fullName>
    </submittedName>
</protein>
<dbReference type="GO" id="GO:0030388">
    <property type="term" value="P:fructose 1,6-bisphosphate metabolic process"/>
    <property type="evidence" value="ECO:0007669"/>
    <property type="project" value="TreeGrafter"/>
</dbReference>
<comment type="cofactor">
    <cofactor evidence="1">
        <name>Mg(2+)</name>
        <dbReference type="ChEBI" id="CHEBI:18420"/>
    </cofactor>
</comment>
<dbReference type="GO" id="GO:0006000">
    <property type="term" value="P:fructose metabolic process"/>
    <property type="evidence" value="ECO:0007669"/>
    <property type="project" value="TreeGrafter"/>
</dbReference>
<dbReference type="AlphaFoldDB" id="A0A1Q8RC08"/>
<feature type="domain" description="Fructose-1-6-bisphosphatase class 1 C-terminal" evidence="10">
    <location>
        <begin position="209"/>
        <end position="331"/>
    </location>
</feature>
<evidence type="ECO:0000313" key="11">
    <source>
        <dbReference type="EMBL" id="OLN81861.1"/>
    </source>
</evidence>
<keyword evidence="4" id="KW-0479">Metal-binding</keyword>
<dbReference type="GO" id="GO:0042132">
    <property type="term" value="F:fructose 1,6-bisphosphate 1-phosphatase activity"/>
    <property type="evidence" value="ECO:0007669"/>
    <property type="project" value="TreeGrafter"/>
</dbReference>
<proteinExistence type="inferred from homology"/>
<dbReference type="PIRSF" id="PIRSF000904">
    <property type="entry name" value="FBPtase_SBPase"/>
    <property type="match status" value="1"/>
</dbReference>
<keyword evidence="12" id="KW-1185">Reference proteome</keyword>
<dbReference type="InterPro" id="IPR023079">
    <property type="entry name" value="SBPase"/>
</dbReference>
<evidence type="ECO:0000256" key="1">
    <source>
        <dbReference type="ARBA" id="ARBA00001946"/>
    </source>
</evidence>
<dbReference type="GO" id="GO:0006002">
    <property type="term" value="P:fructose 6-phosphate metabolic process"/>
    <property type="evidence" value="ECO:0007669"/>
    <property type="project" value="TreeGrafter"/>
</dbReference>
<evidence type="ECO:0000259" key="10">
    <source>
        <dbReference type="Pfam" id="PF18913"/>
    </source>
</evidence>
<evidence type="ECO:0000256" key="4">
    <source>
        <dbReference type="ARBA" id="ARBA00022723"/>
    </source>
</evidence>
<reference evidence="11 12" key="1">
    <citation type="submission" date="2016-11" db="EMBL/GenBank/DDBJ databases">
        <title>Draft Genome Assembly of Colletotrichum chlorophyti a pathogen of herbaceous plants.</title>
        <authorList>
            <person name="Gan P."/>
            <person name="Narusaka M."/>
            <person name="Tsushima A."/>
            <person name="Narusaka Y."/>
            <person name="Takano Y."/>
            <person name="Shirasu K."/>
        </authorList>
    </citation>
    <scope>NUCLEOTIDE SEQUENCE [LARGE SCALE GENOMIC DNA]</scope>
    <source>
        <strain evidence="11 12">NTL11</strain>
    </source>
</reference>
<sequence length="334" mass="35402">MAPSTALVQHLRSVIPQDERTSLREEVIPAILDAITGVAKTLHASQHVSLAGTANSFGDDQLNVDVASENVVREAIAKCPSIHTASSEEDPVEKPARPLTNGQANGAAATSEEYTIAFDPLDGSSIIAPNWTVGTIVGIWDGRTAVGQLPAEKQVAAVMGVIGPRTTAIVALRIPGADPACFEVGFGASGVTDCEIIRKVVKLADGPFKTRYFAPANLRHAADDERYSALITRFIREKYTLRYCGGLVPDIVHSLVKGHGVYVSPVSPGTPAKLRFLYELYPIALIIEVAGGKAIDPADGKRILEKISVDCDGRAGLICGTAEEVDMVREALLA</sequence>
<keyword evidence="6" id="KW-0460">Magnesium</keyword>
<evidence type="ECO:0000256" key="6">
    <source>
        <dbReference type="ARBA" id="ARBA00022842"/>
    </source>
</evidence>
<evidence type="ECO:0000256" key="5">
    <source>
        <dbReference type="ARBA" id="ARBA00022801"/>
    </source>
</evidence>
<feature type="region of interest" description="Disordered" evidence="8">
    <location>
        <begin position="82"/>
        <end position="104"/>
    </location>
</feature>
<dbReference type="GO" id="GO:0006094">
    <property type="term" value="P:gluconeogenesis"/>
    <property type="evidence" value="ECO:0007669"/>
    <property type="project" value="TreeGrafter"/>
</dbReference>
<comment type="caution">
    <text evidence="11">The sequence shown here is derived from an EMBL/GenBank/DDBJ whole genome shotgun (WGS) entry which is preliminary data.</text>
</comment>
<gene>
    <name evidence="11" type="ORF">CCHL11_07026</name>
</gene>
<evidence type="ECO:0000256" key="8">
    <source>
        <dbReference type="SAM" id="MobiDB-lite"/>
    </source>
</evidence>
<evidence type="ECO:0000313" key="12">
    <source>
        <dbReference type="Proteomes" id="UP000186583"/>
    </source>
</evidence>
<dbReference type="InterPro" id="IPR020548">
    <property type="entry name" value="Fructose_bisphosphatase_AS"/>
</dbReference>
<dbReference type="Gene3D" id="3.30.540.10">
    <property type="entry name" value="Fructose-1,6-Bisphosphatase, subunit A, domain 1"/>
    <property type="match status" value="1"/>
</dbReference>
<dbReference type="PRINTS" id="PR01958">
    <property type="entry name" value="S17BPHPHTASE"/>
</dbReference>
<feature type="domain" description="Fructose-1-6-bisphosphatase class I N-terminal" evidence="9">
    <location>
        <begin position="39"/>
        <end position="173"/>
    </location>
</feature>
<comment type="similarity">
    <text evidence="3">Belongs to the FBPase class 1 family.</text>
</comment>
<keyword evidence="7" id="KW-0119">Carbohydrate metabolism</keyword>
<dbReference type="InterPro" id="IPR033391">
    <property type="entry name" value="FBPase_N"/>
</dbReference>
<dbReference type="STRING" id="708187.A0A1Q8RC08"/>
<dbReference type="PROSITE" id="PS00124">
    <property type="entry name" value="FBPASE"/>
    <property type="match status" value="1"/>
</dbReference>
<dbReference type="Pfam" id="PF18913">
    <property type="entry name" value="FBPase_C"/>
    <property type="match status" value="1"/>
</dbReference>
<dbReference type="GO" id="GO:0046872">
    <property type="term" value="F:metal ion binding"/>
    <property type="evidence" value="ECO:0007669"/>
    <property type="project" value="UniProtKB-KW"/>
</dbReference>
<keyword evidence="5" id="KW-0378">Hydrolase</keyword>
<evidence type="ECO:0000256" key="7">
    <source>
        <dbReference type="ARBA" id="ARBA00023277"/>
    </source>
</evidence>
<organism evidence="11 12">
    <name type="scientific">Colletotrichum chlorophyti</name>
    <dbReference type="NCBI Taxonomy" id="708187"/>
    <lineage>
        <taxon>Eukaryota</taxon>
        <taxon>Fungi</taxon>
        <taxon>Dikarya</taxon>
        <taxon>Ascomycota</taxon>
        <taxon>Pezizomycotina</taxon>
        <taxon>Sordariomycetes</taxon>
        <taxon>Hypocreomycetidae</taxon>
        <taxon>Glomerellales</taxon>
        <taxon>Glomerellaceae</taxon>
        <taxon>Colletotrichum</taxon>
    </lineage>
</organism>
<dbReference type="OrthoDB" id="3886144at2759"/>
<dbReference type="Proteomes" id="UP000186583">
    <property type="component" value="Unassembled WGS sequence"/>
</dbReference>
<dbReference type="Pfam" id="PF00316">
    <property type="entry name" value="FBPase"/>
    <property type="match status" value="1"/>
</dbReference>
<name>A0A1Q8RC08_9PEZI</name>
<dbReference type="GO" id="GO:0005737">
    <property type="term" value="C:cytoplasm"/>
    <property type="evidence" value="ECO:0007669"/>
    <property type="project" value="TreeGrafter"/>
</dbReference>
<dbReference type="InterPro" id="IPR000146">
    <property type="entry name" value="FBPase_class-1"/>
</dbReference>
<comment type="pathway">
    <text evidence="2">Carbohydrate biosynthesis; Calvin cycle.</text>
</comment>
<dbReference type="Gene3D" id="3.40.190.80">
    <property type="match status" value="1"/>
</dbReference>
<dbReference type="SUPFAM" id="SSF56655">
    <property type="entry name" value="Carbohydrate phosphatase"/>
    <property type="match status" value="1"/>
</dbReference>
<dbReference type="EMBL" id="MPGH01000240">
    <property type="protein sequence ID" value="OLN81861.1"/>
    <property type="molecule type" value="Genomic_DNA"/>
</dbReference>
<accession>A0A1Q8RC08</accession>
<dbReference type="InterPro" id="IPR044015">
    <property type="entry name" value="FBPase_C_dom"/>
</dbReference>